<dbReference type="PRINTS" id="PR00496">
    <property type="entry name" value="NAPIN"/>
</dbReference>
<keyword evidence="2" id="KW-0758">Storage protein</keyword>
<comment type="caution">
    <text evidence="5">The sequence shown here is derived from an EMBL/GenBank/DDBJ whole genome shotgun (WGS) entry which is preliminary data.</text>
</comment>
<proteinExistence type="inferred from homology"/>
<keyword evidence="3" id="KW-0708">Seed storage protein</keyword>
<dbReference type="Gene3D" id="1.10.110.10">
    <property type="entry name" value="Plant lipid-transfer and hydrophobic proteins"/>
    <property type="match status" value="1"/>
</dbReference>
<dbReference type="GO" id="GO:0045735">
    <property type="term" value="F:nutrient reservoir activity"/>
    <property type="evidence" value="ECO:0007669"/>
    <property type="project" value="UniProtKB-KW"/>
</dbReference>
<comment type="similarity">
    <text evidence="1">Belongs to the 2S seed storage albumins family.</text>
</comment>
<name>A0ABD3DP20_9LAMI</name>
<dbReference type="Proteomes" id="UP001632038">
    <property type="component" value="Unassembled WGS sequence"/>
</dbReference>
<dbReference type="InterPro" id="IPR036312">
    <property type="entry name" value="Bifun_inhib/LTP/seed_sf"/>
</dbReference>
<evidence type="ECO:0000256" key="3">
    <source>
        <dbReference type="ARBA" id="ARBA00023129"/>
    </source>
</evidence>
<dbReference type="InterPro" id="IPR016140">
    <property type="entry name" value="Bifunc_inhib/LTP/seed_store"/>
</dbReference>
<gene>
    <name evidence="5" type="ORF">CASFOL_013499</name>
</gene>
<dbReference type="PANTHER" id="PTHR35496">
    <property type="entry name" value="2S SEED STORAGE PROTEIN 1-RELATED"/>
    <property type="match status" value="1"/>
</dbReference>
<dbReference type="SUPFAM" id="SSF47699">
    <property type="entry name" value="Bifunctional inhibitor/lipid-transfer protein/seed storage 2S albumin"/>
    <property type="match status" value="1"/>
</dbReference>
<dbReference type="PANTHER" id="PTHR35496:SF4">
    <property type="entry name" value="2S SULFUR-RICH SEED STORAGE PROTEIN 2-LIKE"/>
    <property type="match status" value="1"/>
</dbReference>
<evidence type="ECO:0000256" key="2">
    <source>
        <dbReference type="ARBA" id="ARBA00022761"/>
    </source>
</evidence>
<protein>
    <recommendedName>
        <fullName evidence="4">Bifunctional inhibitor/plant lipid transfer protein/seed storage helical domain-containing protein</fullName>
    </recommendedName>
</protein>
<dbReference type="SMART" id="SM00499">
    <property type="entry name" value="AAI"/>
    <property type="match status" value="1"/>
</dbReference>
<dbReference type="InterPro" id="IPR000617">
    <property type="entry name" value="Napin/2SS/CON"/>
</dbReference>
<evidence type="ECO:0000313" key="5">
    <source>
        <dbReference type="EMBL" id="KAL3642684.1"/>
    </source>
</evidence>
<organism evidence="5 6">
    <name type="scientific">Castilleja foliolosa</name>
    <dbReference type="NCBI Taxonomy" id="1961234"/>
    <lineage>
        <taxon>Eukaryota</taxon>
        <taxon>Viridiplantae</taxon>
        <taxon>Streptophyta</taxon>
        <taxon>Embryophyta</taxon>
        <taxon>Tracheophyta</taxon>
        <taxon>Spermatophyta</taxon>
        <taxon>Magnoliopsida</taxon>
        <taxon>eudicotyledons</taxon>
        <taxon>Gunneridae</taxon>
        <taxon>Pentapetalae</taxon>
        <taxon>asterids</taxon>
        <taxon>lamiids</taxon>
        <taxon>Lamiales</taxon>
        <taxon>Orobanchaceae</taxon>
        <taxon>Pedicularideae</taxon>
        <taxon>Castillejinae</taxon>
        <taxon>Castilleja</taxon>
    </lineage>
</organism>
<evidence type="ECO:0000256" key="1">
    <source>
        <dbReference type="ARBA" id="ARBA00008262"/>
    </source>
</evidence>
<feature type="domain" description="Bifunctional inhibitor/plant lipid transfer protein/seed storage helical" evidence="4">
    <location>
        <begin position="78"/>
        <end position="183"/>
    </location>
</feature>
<dbReference type="EMBL" id="JAVIJP010000016">
    <property type="protein sequence ID" value="KAL3642684.1"/>
    <property type="molecule type" value="Genomic_DNA"/>
</dbReference>
<reference evidence="6" key="1">
    <citation type="journal article" date="2024" name="IScience">
        <title>Strigolactones Initiate the Formation of Haustorium-like Structures in Castilleja.</title>
        <authorList>
            <person name="Buerger M."/>
            <person name="Peterson D."/>
            <person name="Chory J."/>
        </authorList>
    </citation>
    <scope>NUCLEOTIDE SEQUENCE [LARGE SCALE GENOMIC DNA]</scope>
</reference>
<dbReference type="AlphaFoldDB" id="A0ABD3DP20"/>
<sequence>MQTHKPTINTPPNTPFILTTKSINQHLSIQSTMAIKLTFAAALLVALVTVATASRYTTTVTTTTFEDEANPGQQQQQCQRQLQGRQFQSCQRYLSHRSSNEEDDEVLEMSTDNPGQRQQRLQQCCDQLRNVNEQCRCEAIKHTVRQLQQQQQQEGQQQTGQSQKVYARATELPRRCNFRQQQCQIKVVFV</sequence>
<keyword evidence="6" id="KW-1185">Reference proteome</keyword>
<accession>A0ABD3DP20</accession>
<dbReference type="Pfam" id="PF00234">
    <property type="entry name" value="Tryp_alpha_amyl"/>
    <property type="match status" value="1"/>
</dbReference>
<evidence type="ECO:0000259" key="4">
    <source>
        <dbReference type="SMART" id="SM00499"/>
    </source>
</evidence>
<evidence type="ECO:0000313" key="6">
    <source>
        <dbReference type="Proteomes" id="UP001632038"/>
    </source>
</evidence>